<protein>
    <submittedName>
        <fullName evidence="2">DUF4845 domain-containing protein</fullName>
    </submittedName>
</protein>
<comment type="caution">
    <text evidence="2">The sequence shown here is derived from an EMBL/GenBank/DDBJ whole genome shotgun (WGS) entry which is preliminary data.</text>
</comment>
<proteinExistence type="predicted"/>
<evidence type="ECO:0000313" key="2">
    <source>
        <dbReference type="EMBL" id="MFC4159192.1"/>
    </source>
</evidence>
<name>A0ABV8MNB7_9NEIS</name>
<keyword evidence="1" id="KW-0812">Transmembrane</keyword>
<feature type="transmembrane region" description="Helical" evidence="1">
    <location>
        <begin position="7"/>
        <end position="27"/>
    </location>
</feature>
<evidence type="ECO:0000256" key="1">
    <source>
        <dbReference type="SAM" id="Phobius"/>
    </source>
</evidence>
<dbReference type="InterPro" id="IPR032314">
    <property type="entry name" value="DUF4845"/>
</dbReference>
<keyword evidence="1" id="KW-1133">Transmembrane helix</keyword>
<organism evidence="2 3">
    <name type="scientific">Chitinimonas lacunae</name>
    <dbReference type="NCBI Taxonomy" id="1963018"/>
    <lineage>
        <taxon>Bacteria</taxon>
        <taxon>Pseudomonadati</taxon>
        <taxon>Pseudomonadota</taxon>
        <taxon>Betaproteobacteria</taxon>
        <taxon>Neisseriales</taxon>
        <taxon>Chitinibacteraceae</taxon>
        <taxon>Chitinimonas</taxon>
    </lineage>
</organism>
<dbReference type="Proteomes" id="UP001595791">
    <property type="component" value="Unassembled WGS sequence"/>
</dbReference>
<dbReference type="RefSeq" id="WP_378162689.1">
    <property type="nucleotide sequence ID" value="NZ_JBHSBU010000001.1"/>
</dbReference>
<keyword evidence="3" id="KW-1185">Reference proteome</keyword>
<evidence type="ECO:0000313" key="3">
    <source>
        <dbReference type="Proteomes" id="UP001595791"/>
    </source>
</evidence>
<dbReference type="EMBL" id="JBHSBU010000001">
    <property type="protein sequence ID" value="MFC4159192.1"/>
    <property type="molecule type" value="Genomic_DNA"/>
</dbReference>
<keyword evidence="1" id="KW-0472">Membrane</keyword>
<dbReference type="Pfam" id="PF16137">
    <property type="entry name" value="DUF4845"/>
    <property type="match status" value="1"/>
</dbReference>
<reference evidence="3" key="1">
    <citation type="journal article" date="2019" name="Int. J. Syst. Evol. Microbiol.">
        <title>The Global Catalogue of Microorganisms (GCM) 10K type strain sequencing project: providing services to taxonomists for standard genome sequencing and annotation.</title>
        <authorList>
            <consortium name="The Broad Institute Genomics Platform"/>
            <consortium name="The Broad Institute Genome Sequencing Center for Infectious Disease"/>
            <person name="Wu L."/>
            <person name="Ma J."/>
        </authorList>
    </citation>
    <scope>NUCLEOTIDE SEQUENCE [LARGE SCALE GENOMIC DNA]</scope>
    <source>
        <strain evidence="3">LMG 29894</strain>
    </source>
</reference>
<accession>A0ABV8MNB7</accession>
<sequence length="119" mass="13203">MQKQRGLSYVTMLLAAIVLGFGMVLFFKLVPAFTEYFAVKRTVEILAKENASAPMPDIREAFRKRAEIEDIKAISAEDLEIIQDQEGTEIIADYKKIVPLIANASLMFEFRTSAKGGGG</sequence>
<gene>
    <name evidence="2" type="ORF">ACFOW7_07450</name>
</gene>